<sequence>MQNVSPADVNNHLFLAYYGREFTVTTSSGLVLNKTQWLPVPGRGHRSFNTSSVIETASTSSFSADYIVTLYNLDGSDHTTQRTFQKFKIFVVPPSLSGKGSRSDLSKMSYEEVVAYFGLPE</sequence>
<dbReference type="EMBL" id="UOEL01000121">
    <property type="protein sequence ID" value="VAW14723.1"/>
    <property type="molecule type" value="Genomic_DNA"/>
</dbReference>
<name>A0A3B0TF16_9ZZZZ</name>
<gene>
    <name evidence="1" type="ORF">MNBD_BACTEROID03-1353</name>
</gene>
<dbReference type="AlphaFoldDB" id="A0A3B0TF16"/>
<accession>A0A3B0TF16</accession>
<evidence type="ECO:0000313" key="1">
    <source>
        <dbReference type="EMBL" id="VAW14723.1"/>
    </source>
</evidence>
<protein>
    <submittedName>
        <fullName evidence="1">Uncharacterized protein</fullName>
    </submittedName>
</protein>
<reference evidence="1" key="1">
    <citation type="submission" date="2018-06" db="EMBL/GenBank/DDBJ databases">
        <authorList>
            <person name="Zhirakovskaya E."/>
        </authorList>
    </citation>
    <scope>NUCLEOTIDE SEQUENCE</scope>
</reference>
<organism evidence="1">
    <name type="scientific">hydrothermal vent metagenome</name>
    <dbReference type="NCBI Taxonomy" id="652676"/>
    <lineage>
        <taxon>unclassified sequences</taxon>
        <taxon>metagenomes</taxon>
        <taxon>ecological metagenomes</taxon>
    </lineage>
</organism>
<proteinExistence type="predicted"/>